<dbReference type="EMBL" id="GBRH01230576">
    <property type="protein sequence ID" value="JAD67319.1"/>
    <property type="molecule type" value="Transcribed_RNA"/>
</dbReference>
<name>A0A0A9BTE3_ARUDO</name>
<reference evidence="1" key="1">
    <citation type="submission" date="2014-09" db="EMBL/GenBank/DDBJ databases">
        <authorList>
            <person name="Magalhaes I.L.F."/>
            <person name="Oliveira U."/>
            <person name="Santos F.R."/>
            <person name="Vidigal T.H.D.A."/>
            <person name="Brescovit A.D."/>
            <person name="Santos A.J."/>
        </authorList>
    </citation>
    <scope>NUCLEOTIDE SEQUENCE</scope>
    <source>
        <tissue evidence="1">Shoot tissue taken approximately 20 cm above the soil surface</tissue>
    </source>
</reference>
<evidence type="ECO:0000313" key="1">
    <source>
        <dbReference type="EMBL" id="JAD67319.1"/>
    </source>
</evidence>
<sequence length="21" mass="2359">MGWVRCSWQRSCWAGSGRTSG</sequence>
<reference evidence="1" key="2">
    <citation type="journal article" date="2015" name="Data Brief">
        <title>Shoot transcriptome of the giant reed, Arundo donax.</title>
        <authorList>
            <person name="Barrero R.A."/>
            <person name="Guerrero F.D."/>
            <person name="Moolhuijzen P."/>
            <person name="Goolsby J.A."/>
            <person name="Tidwell J."/>
            <person name="Bellgard S.E."/>
            <person name="Bellgard M.I."/>
        </authorList>
    </citation>
    <scope>NUCLEOTIDE SEQUENCE</scope>
    <source>
        <tissue evidence="1">Shoot tissue taken approximately 20 cm above the soil surface</tissue>
    </source>
</reference>
<protein>
    <submittedName>
        <fullName evidence="1">Uncharacterized protein</fullName>
    </submittedName>
</protein>
<dbReference type="AlphaFoldDB" id="A0A0A9BTE3"/>
<organism evidence="1">
    <name type="scientific">Arundo donax</name>
    <name type="common">Giant reed</name>
    <name type="synonym">Donax arundinaceus</name>
    <dbReference type="NCBI Taxonomy" id="35708"/>
    <lineage>
        <taxon>Eukaryota</taxon>
        <taxon>Viridiplantae</taxon>
        <taxon>Streptophyta</taxon>
        <taxon>Embryophyta</taxon>
        <taxon>Tracheophyta</taxon>
        <taxon>Spermatophyta</taxon>
        <taxon>Magnoliopsida</taxon>
        <taxon>Liliopsida</taxon>
        <taxon>Poales</taxon>
        <taxon>Poaceae</taxon>
        <taxon>PACMAD clade</taxon>
        <taxon>Arundinoideae</taxon>
        <taxon>Arundineae</taxon>
        <taxon>Arundo</taxon>
    </lineage>
</organism>
<proteinExistence type="predicted"/>
<accession>A0A0A9BTE3</accession>